<dbReference type="GO" id="GO:0071818">
    <property type="term" value="C:BAT3 complex"/>
    <property type="evidence" value="ECO:0007669"/>
    <property type="project" value="TreeGrafter"/>
</dbReference>
<dbReference type="InterPro" id="IPR000626">
    <property type="entry name" value="Ubiquitin-like_dom"/>
</dbReference>
<dbReference type="EMBL" id="JABFUD020000011">
    <property type="protein sequence ID" value="KAI5073572.1"/>
    <property type="molecule type" value="Genomic_DNA"/>
</dbReference>
<name>A0A9D4UUF9_ADICA</name>
<feature type="compositionally biased region" description="Polar residues" evidence="1">
    <location>
        <begin position="762"/>
        <end position="781"/>
    </location>
</feature>
<dbReference type="GO" id="GO:0036503">
    <property type="term" value="P:ERAD pathway"/>
    <property type="evidence" value="ECO:0007669"/>
    <property type="project" value="TreeGrafter"/>
</dbReference>
<dbReference type="PROSITE" id="PS50053">
    <property type="entry name" value="UBIQUITIN_2"/>
    <property type="match status" value="1"/>
</dbReference>
<sequence length="1140" mass="118133">MMEGPSSGDQSHAEASNSAARLVEIKIKTLDSQVYSCSVDQNISVPELKDHVATLTGVPVVNQRLICRGKVLKDDHTLREYNVEDGHTLHLVTRPVPQSGAAPSSAGANAGEEEQGGDDPSTGVSRSRPTQISHSVVMGTFNVPDNGDGGLPDVNRIITSVLQSLGIGNIPPNAGANMAGPAVNPAISAVAPAGQDTGAGVARPTNIVNQPPASGQGVTQATWPTAGPGILPTIGQQIRLLQQAMVVPDALTTINQYLDGLEQALAANGSLAGQHTSSSDPAPSSSAPTQPTGPPIVIRGPPTPANLGAVIRRTMGLINGQAGLELNRLSSQLENEPSLVDAGGRGELQSAALRDGVLLQHLGALLLELGRATLTLRVGMSPVESAVNAGPAVFISPAGPNPMMVQPLPFQPGAGFGAPHAGPHHNTGMMGLSEIPRNVSIHIHANDAGAIPGFPAPVQGLAPGNVATQVPGATPPVGSGTGAATTTGPSNITPSVHAIAVPVHVSGPSALNEQPGIRVVPMRTVVAAVPANLHGRPMLDNTGVHPNILHPLLARFQQLNSQQGSNLPTGTPPGSSIVPPPFSVAQQAPNPAAPTIRAQLQVQAWVPDGQGGSRLVTNEEALRTLLNTTQAASLSTPQQQPPPNDTTASQTNLTDGTSNITRDVNDNQPADSQQVSSDVREEPRRAIAEVVREMQGQAEVDMNNSRLGSDENNTENTRAGSSHENADMEKKPKDTNKTSIPAGLGLGGLRPLPSRTPKRPARQQQISQVAGLSEQGVQNHATPAHEQGGPVSRAEAERIAQGPSLFPDSNRNAPSQTSPPFQPVNNAPSRRVSGGNFDLGSLVAQFAANPGGTAASISARDQDQGMGLPAGALGNLMGQVMQNPFMRNVVQQVVEQVGEGTFDHEDLTAQGESVQGANPQGGIDFSRLLQDMMPVVSQAINRAGSTTATEGSIARNGGESGVRQGSINLPDMWSNGSNVPNGPNLSAIFQQMMPVVAQAFGGAFTGRPEQASRMPTNLASRNAEARDPSAQQEQILQREAAHLGLGQPEPTSSEAPESAPVAKRQKIDVEKALEKLEQGSSPGEILRVLAETASMLMTPVNNQEVDASLLAQVLCEDEDLADDYMALLLSDLTSCKEEDA</sequence>
<gene>
    <name evidence="3" type="ORF">GOP47_0011585</name>
</gene>
<dbReference type="CDD" id="cd17039">
    <property type="entry name" value="Ubl_ubiquitin_like"/>
    <property type="match status" value="1"/>
</dbReference>
<dbReference type="Gene3D" id="3.10.20.90">
    <property type="entry name" value="Phosphatidylinositol 3-kinase Catalytic Subunit, Chain A, domain 1"/>
    <property type="match status" value="1"/>
</dbReference>
<dbReference type="PANTHER" id="PTHR15204">
    <property type="entry name" value="LARGE PROLINE-RICH PROTEIN BAG6"/>
    <property type="match status" value="1"/>
</dbReference>
<feature type="domain" description="Ubiquitin-like" evidence="2">
    <location>
        <begin position="23"/>
        <end position="94"/>
    </location>
</feature>
<dbReference type="Pfam" id="PF00240">
    <property type="entry name" value="ubiquitin"/>
    <property type="match status" value="1"/>
</dbReference>
<feature type="region of interest" description="Disordered" evidence="1">
    <location>
        <begin position="1006"/>
        <end position="1032"/>
    </location>
</feature>
<evidence type="ECO:0000313" key="3">
    <source>
        <dbReference type="EMBL" id="KAI5073572.1"/>
    </source>
</evidence>
<dbReference type="FunFam" id="3.10.20.90:FF:000154">
    <property type="entry name" value="Large proline-rich protein BAG6"/>
    <property type="match status" value="1"/>
</dbReference>
<proteinExistence type="predicted"/>
<dbReference type="InterPro" id="IPR029071">
    <property type="entry name" value="Ubiquitin-like_domsf"/>
</dbReference>
<reference evidence="3" key="1">
    <citation type="submission" date="2021-01" db="EMBL/GenBank/DDBJ databases">
        <title>Adiantum capillus-veneris genome.</title>
        <authorList>
            <person name="Fang Y."/>
            <person name="Liao Q."/>
        </authorList>
    </citation>
    <scope>NUCLEOTIDE SEQUENCE</scope>
    <source>
        <strain evidence="3">H3</strain>
        <tissue evidence="3">Leaf</tissue>
    </source>
</reference>
<protein>
    <recommendedName>
        <fullName evidence="2">Ubiquitin-like domain-containing protein</fullName>
    </recommendedName>
</protein>
<keyword evidence="4" id="KW-1185">Reference proteome</keyword>
<feature type="compositionally biased region" description="Low complexity" evidence="1">
    <location>
        <begin position="97"/>
        <end position="110"/>
    </location>
</feature>
<dbReference type="SMART" id="SM00213">
    <property type="entry name" value="UBQ"/>
    <property type="match status" value="1"/>
</dbReference>
<feature type="region of interest" description="Disordered" evidence="1">
    <location>
        <begin position="631"/>
        <end position="833"/>
    </location>
</feature>
<feature type="compositionally biased region" description="Low complexity" evidence="1">
    <location>
        <begin position="276"/>
        <end position="290"/>
    </location>
</feature>
<feature type="compositionally biased region" description="Polar residues" evidence="1">
    <location>
        <begin position="702"/>
        <end position="723"/>
    </location>
</feature>
<dbReference type="PANTHER" id="PTHR15204:SF0">
    <property type="entry name" value="LARGE PROLINE-RICH PROTEIN BAG6"/>
    <property type="match status" value="1"/>
</dbReference>
<dbReference type="SUPFAM" id="SSF54236">
    <property type="entry name" value="Ubiquitin-like"/>
    <property type="match status" value="1"/>
</dbReference>
<feature type="region of interest" description="Disordered" evidence="1">
    <location>
        <begin position="94"/>
        <end position="129"/>
    </location>
</feature>
<accession>A0A9D4UUF9</accession>
<dbReference type="GO" id="GO:0051787">
    <property type="term" value="F:misfolded protein binding"/>
    <property type="evidence" value="ECO:0007669"/>
    <property type="project" value="TreeGrafter"/>
</dbReference>
<evidence type="ECO:0000259" key="2">
    <source>
        <dbReference type="PROSITE" id="PS50053"/>
    </source>
</evidence>
<feature type="compositionally biased region" description="Polar residues" evidence="1">
    <location>
        <begin position="645"/>
        <end position="677"/>
    </location>
</feature>
<feature type="compositionally biased region" description="Basic and acidic residues" evidence="1">
    <location>
        <begin position="724"/>
        <end position="736"/>
    </location>
</feature>
<dbReference type="OrthoDB" id="267397at2759"/>
<feature type="region of interest" description="Disordered" evidence="1">
    <location>
        <begin position="1045"/>
        <end position="1064"/>
    </location>
</feature>
<feature type="region of interest" description="Disordered" evidence="1">
    <location>
        <begin position="944"/>
        <end position="967"/>
    </location>
</feature>
<feature type="region of interest" description="Disordered" evidence="1">
    <location>
        <begin position="270"/>
        <end position="304"/>
    </location>
</feature>
<dbReference type="Proteomes" id="UP000886520">
    <property type="component" value="Chromosome 11"/>
</dbReference>
<dbReference type="AlphaFoldDB" id="A0A9D4UUF9"/>
<evidence type="ECO:0000313" key="4">
    <source>
        <dbReference type="Proteomes" id="UP000886520"/>
    </source>
</evidence>
<feature type="compositionally biased region" description="Basic and acidic residues" evidence="1">
    <location>
        <begin position="678"/>
        <end position="692"/>
    </location>
</feature>
<organism evidence="3 4">
    <name type="scientific">Adiantum capillus-veneris</name>
    <name type="common">Maidenhair fern</name>
    <dbReference type="NCBI Taxonomy" id="13818"/>
    <lineage>
        <taxon>Eukaryota</taxon>
        <taxon>Viridiplantae</taxon>
        <taxon>Streptophyta</taxon>
        <taxon>Embryophyta</taxon>
        <taxon>Tracheophyta</taxon>
        <taxon>Polypodiopsida</taxon>
        <taxon>Polypodiidae</taxon>
        <taxon>Polypodiales</taxon>
        <taxon>Pteridineae</taxon>
        <taxon>Pteridaceae</taxon>
        <taxon>Vittarioideae</taxon>
        <taxon>Adiantum</taxon>
    </lineage>
</organism>
<feature type="compositionally biased region" description="Polar residues" evidence="1">
    <location>
        <begin position="807"/>
        <end position="828"/>
    </location>
</feature>
<comment type="caution">
    <text evidence="3">The sequence shown here is derived from an EMBL/GenBank/DDBJ whole genome shotgun (WGS) entry which is preliminary data.</text>
</comment>
<evidence type="ECO:0000256" key="1">
    <source>
        <dbReference type="SAM" id="MobiDB-lite"/>
    </source>
</evidence>
<dbReference type="GO" id="GO:0031593">
    <property type="term" value="F:polyubiquitin modification-dependent protein binding"/>
    <property type="evidence" value="ECO:0007669"/>
    <property type="project" value="TreeGrafter"/>
</dbReference>